<sequence>MENIDKNQEITAKITNNYDQKSSETLSNGETFHFNSLEHCDENNIPDIGYPDSEADRMMDNQNDLSNVSVGRSAQRRWSLNFSKNKKYIYQKTVSFMPSRRLRRSIDNQLGTQKYENIETITEDFEQHEELMEDTQLAEQLRIQTIRSLPQTLSVKREIRANLSKTVGRRSSSNATGDFYKRCKNYGKLLFTQIQRRIEHTGNRFEMWYDSLKTVEGHFGSSVGAYFRFLRFLYITNVIVAVFMIAFITVPQILFNLTDHPVIQNVTMSKGNEMRDILTNRDHLNGTEYLVVLGDNETERDFNEKPGNVISNFNATNLNEPIFFWDIITALHGFKSSVVFYGAYTNASFALKVSNFYSMPHAYLVTTSVLYCLIFIFVSLNVARSYRRSFIESSGAVHKLFSHKILCAWDFNLCFIRGAKMKRDAIVQDFKELLADLNTKAEISETNWRRFWNLMSQMTAHVLVFFLLSGVSIGIWMLLQSRNTGKIDDTWASVFYLPIVVNLIVTIFQNIFGWISYMEEYHSPGTVLHIHLLRNFLLETAIVAPIVYYWTEESKNVQCWETAIGQDIYRIIIVDLIFSCLGVPFYYALRYLLHRQLPHKFSLPPFNISHACLKLVFNQTLMWLGMLFSPVLPLVLVIKMAIMFYLKKYTLIKFCKPPAKLWRSSQTRTLFMVLTFLSLFSAVVVNCYIVSQIPVSKFCGPFRGNQDMVEVLIKDIDVLKDDNMFWSIVASLTKPAVVAGILLTMTVIVYYLRAKSKAHTEMVKLLKEMLYLEGRDKAFLIHSIKELSQNSNFLLDDADFVLRGKPYMRHSRNNSCTTWVFAASPTHSRNPSGNYPHITSSGNNDINNTNHNANGNHI</sequence>
<evidence type="ECO:0000256" key="1">
    <source>
        <dbReference type="ARBA" id="ARBA00004141"/>
    </source>
</evidence>
<feature type="transmembrane region" description="Helical" evidence="7">
    <location>
        <begin position="362"/>
        <end position="383"/>
    </location>
</feature>
<comment type="subcellular location">
    <subcellularLocation>
        <location evidence="1">Membrane</location>
        <topology evidence="1">Multi-pass membrane protein</topology>
    </subcellularLocation>
</comment>
<protein>
    <submittedName>
        <fullName evidence="9">CSON002460 protein</fullName>
    </submittedName>
</protein>
<gene>
    <name evidence="9" type="primary">CSON002460</name>
</gene>
<feature type="transmembrane region" description="Helical" evidence="7">
    <location>
        <begin position="458"/>
        <end position="479"/>
    </location>
</feature>
<feature type="region of interest" description="Disordered" evidence="6">
    <location>
        <begin position="837"/>
        <end position="858"/>
    </location>
</feature>
<evidence type="ECO:0000256" key="3">
    <source>
        <dbReference type="ARBA" id="ARBA00022692"/>
    </source>
</evidence>
<evidence type="ECO:0000256" key="7">
    <source>
        <dbReference type="SAM" id="Phobius"/>
    </source>
</evidence>
<accession>A0A336LSF5</accession>
<dbReference type="VEuPathDB" id="VectorBase:CSON002460"/>
<proteinExistence type="inferred from homology"/>
<keyword evidence="3 7" id="KW-0812">Transmembrane</keyword>
<keyword evidence="4 7" id="KW-1133">Transmembrane helix</keyword>
<dbReference type="InterPro" id="IPR012496">
    <property type="entry name" value="TMC_dom"/>
</dbReference>
<feature type="domain" description="TMC" evidence="8">
    <location>
        <begin position="559"/>
        <end position="665"/>
    </location>
</feature>
<feature type="transmembrane region" description="Helical" evidence="7">
    <location>
        <begin position="232"/>
        <end position="255"/>
    </location>
</feature>
<feature type="transmembrane region" description="Helical" evidence="7">
    <location>
        <begin position="724"/>
        <end position="752"/>
    </location>
</feature>
<feature type="transmembrane region" description="Helical" evidence="7">
    <location>
        <begin position="491"/>
        <end position="515"/>
    </location>
</feature>
<name>A0A336LSF5_CULSO</name>
<evidence type="ECO:0000259" key="8">
    <source>
        <dbReference type="Pfam" id="PF07810"/>
    </source>
</evidence>
<feature type="transmembrane region" description="Helical" evidence="7">
    <location>
        <begin position="568"/>
        <end position="589"/>
    </location>
</feature>
<dbReference type="EMBL" id="UFQT01000140">
    <property type="protein sequence ID" value="SSX20755.1"/>
    <property type="molecule type" value="Genomic_DNA"/>
</dbReference>
<dbReference type="PANTHER" id="PTHR23302:SF43">
    <property type="entry name" value="TMC DOMAIN-CONTAINING PROTEIN"/>
    <property type="match status" value="1"/>
</dbReference>
<dbReference type="OMA" id="SLPHAYF"/>
<organism evidence="9">
    <name type="scientific">Culicoides sonorensis</name>
    <name type="common">Biting midge</name>
    <dbReference type="NCBI Taxonomy" id="179676"/>
    <lineage>
        <taxon>Eukaryota</taxon>
        <taxon>Metazoa</taxon>
        <taxon>Ecdysozoa</taxon>
        <taxon>Arthropoda</taxon>
        <taxon>Hexapoda</taxon>
        <taxon>Insecta</taxon>
        <taxon>Pterygota</taxon>
        <taxon>Neoptera</taxon>
        <taxon>Endopterygota</taxon>
        <taxon>Diptera</taxon>
        <taxon>Nematocera</taxon>
        <taxon>Chironomoidea</taxon>
        <taxon>Ceratopogonidae</taxon>
        <taxon>Ceratopogoninae</taxon>
        <taxon>Culicoides</taxon>
        <taxon>Monoculicoides</taxon>
    </lineage>
</organism>
<dbReference type="Pfam" id="PF07810">
    <property type="entry name" value="TMC"/>
    <property type="match status" value="1"/>
</dbReference>
<dbReference type="AlphaFoldDB" id="A0A336LSF5"/>
<feature type="transmembrane region" description="Helical" evidence="7">
    <location>
        <begin position="670"/>
        <end position="691"/>
    </location>
</feature>
<reference evidence="9" key="1">
    <citation type="submission" date="2018-07" db="EMBL/GenBank/DDBJ databases">
        <authorList>
            <person name="Quirk P.G."/>
            <person name="Krulwich T.A."/>
        </authorList>
    </citation>
    <scope>NUCLEOTIDE SEQUENCE</scope>
</reference>
<feature type="compositionally biased region" description="Low complexity" evidence="6">
    <location>
        <begin position="838"/>
        <end position="858"/>
    </location>
</feature>
<dbReference type="PANTHER" id="PTHR23302">
    <property type="entry name" value="TRANSMEMBRANE CHANNEL-RELATED"/>
    <property type="match status" value="1"/>
</dbReference>
<dbReference type="GO" id="GO:0005886">
    <property type="term" value="C:plasma membrane"/>
    <property type="evidence" value="ECO:0007669"/>
    <property type="project" value="InterPro"/>
</dbReference>
<evidence type="ECO:0000256" key="6">
    <source>
        <dbReference type="SAM" id="MobiDB-lite"/>
    </source>
</evidence>
<keyword evidence="5 7" id="KW-0472">Membrane</keyword>
<evidence type="ECO:0000313" key="9">
    <source>
        <dbReference type="EMBL" id="SSX20755.1"/>
    </source>
</evidence>
<comment type="similarity">
    <text evidence="2">Belongs to the TMC family.</text>
</comment>
<evidence type="ECO:0000256" key="4">
    <source>
        <dbReference type="ARBA" id="ARBA00022989"/>
    </source>
</evidence>
<evidence type="ECO:0000256" key="2">
    <source>
        <dbReference type="ARBA" id="ARBA00006510"/>
    </source>
</evidence>
<feature type="transmembrane region" description="Helical" evidence="7">
    <location>
        <begin position="623"/>
        <end position="646"/>
    </location>
</feature>
<feature type="transmembrane region" description="Helical" evidence="7">
    <location>
        <begin position="527"/>
        <end position="548"/>
    </location>
</feature>
<dbReference type="GO" id="GO:0008381">
    <property type="term" value="F:mechanosensitive monoatomic ion channel activity"/>
    <property type="evidence" value="ECO:0007669"/>
    <property type="project" value="TreeGrafter"/>
</dbReference>
<dbReference type="InterPro" id="IPR038900">
    <property type="entry name" value="TMC"/>
</dbReference>
<evidence type="ECO:0000256" key="5">
    <source>
        <dbReference type="ARBA" id="ARBA00023136"/>
    </source>
</evidence>